<dbReference type="SUPFAM" id="SSF55347">
    <property type="entry name" value="Glyceraldehyde-3-phosphate dehydrogenase-like, C-terminal domain"/>
    <property type="match status" value="1"/>
</dbReference>
<dbReference type="SUPFAM" id="SSF51735">
    <property type="entry name" value="NAD(P)-binding Rossmann-fold domains"/>
    <property type="match status" value="1"/>
</dbReference>
<gene>
    <name evidence="3" type="ORF">SAMN02745194_00286</name>
</gene>
<dbReference type="GO" id="GO:0016620">
    <property type="term" value="F:oxidoreductase activity, acting on the aldehyde or oxo group of donors, NAD or NADP as acceptor"/>
    <property type="evidence" value="ECO:0007669"/>
    <property type="project" value="InterPro"/>
</dbReference>
<evidence type="ECO:0000313" key="4">
    <source>
        <dbReference type="Proteomes" id="UP000184387"/>
    </source>
</evidence>
<accession>A0A1M6AX71</accession>
<dbReference type="InterPro" id="IPR000534">
    <property type="entry name" value="Semialdehyde_DH_NAD-bd"/>
</dbReference>
<reference evidence="3 4" key="1">
    <citation type="submission" date="2016-11" db="EMBL/GenBank/DDBJ databases">
        <authorList>
            <person name="Jaros S."/>
            <person name="Januszkiewicz K."/>
            <person name="Wedrychowicz H."/>
        </authorList>
    </citation>
    <scope>NUCLEOTIDE SEQUENCE [LARGE SCALE GENOMIC DNA]</scope>
    <source>
        <strain evidence="3 4">DSM 14916</strain>
    </source>
</reference>
<dbReference type="OrthoDB" id="9805684at2"/>
<dbReference type="RefSeq" id="WP_073130589.1">
    <property type="nucleotide sequence ID" value="NZ_FQZF01000002.1"/>
</dbReference>
<dbReference type="InterPro" id="IPR036291">
    <property type="entry name" value="NAD(P)-bd_dom_sf"/>
</dbReference>
<dbReference type="CDD" id="cd18131">
    <property type="entry name" value="ASADH_C_bac_euk_like"/>
    <property type="match status" value="1"/>
</dbReference>
<dbReference type="GO" id="GO:0051287">
    <property type="term" value="F:NAD binding"/>
    <property type="evidence" value="ECO:0007669"/>
    <property type="project" value="InterPro"/>
</dbReference>
<dbReference type="NCBIfam" id="NF011456">
    <property type="entry name" value="PRK14874.1"/>
    <property type="match status" value="1"/>
</dbReference>
<organism evidence="3 4">
    <name type="scientific">Muricoccus roseus</name>
    <dbReference type="NCBI Taxonomy" id="198092"/>
    <lineage>
        <taxon>Bacteria</taxon>
        <taxon>Pseudomonadati</taxon>
        <taxon>Pseudomonadota</taxon>
        <taxon>Alphaproteobacteria</taxon>
        <taxon>Acetobacterales</taxon>
        <taxon>Roseomonadaceae</taxon>
        <taxon>Muricoccus</taxon>
    </lineage>
</organism>
<feature type="domain" description="Semialdehyde dehydrogenase NAD-binding" evidence="2">
    <location>
        <begin position="4"/>
        <end position="117"/>
    </location>
</feature>
<dbReference type="GO" id="GO:0008652">
    <property type="term" value="P:amino acid biosynthetic process"/>
    <property type="evidence" value="ECO:0007669"/>
    <property type="project" value="InterPro"/>
</dbReference>
<dbReference type="EMBL" id="FQZF01000002">
    <property type="protein sequence ID" value="SHI41086.1"/>
    <property type="molecule type" value="Genomic_DNA"/>
</dbReference>
<evidence type="ECO:0000259" key="2">
    <source>
        <dbReference type="SMART" id="SM00859"/>
    </source>
</evidence>
<dbReference type="Proteomes" id="UP000184387">
    <property type="component" value="Unassembled WGS sequence"/>
</dbReference>
<comment type="similarity">
    <text evidence="1">Belongs to the aspartate-semialdehyde dehydrogenase family.</text>
</comment>
<dbReference type="PANTHER" id="PTHR46278">
    <property type="entry name" value="DEHYDROGENASE, PUTATIVE-RELATED"/>
    <property type="match status" value="1"/>
</dbReference>
<dbReference type="AlphaFoldDB" id="A0A1M6AX71"/>
<dbReference type="SMART" id="SM00859">
    <property type="entry name" value="Semialdhyde_dh"/>
    <property type="match status" value="1"/>
</dbReference>
<dbReference type="InterPro" id="IPR012280">
    <property type="entry name" value="Semialdhyde_DH_dimer_dom"/>
</dbReference>
<dbReference type="PANTHER" id="PTHR46278:SF2">
    <property type="entry name" value="ASPARTATE-SEMIALDEHYDE DEHYDROGENASE"/>
    <property type="match status" value="1"/>
</dbReference>
<dbReference type="STRING" id="198092.SAMN02745194_00286"/>
<dbReference type="Gene3D" id="3.40.50.720">
    <property type="entry name" value="NAD(P)-binding Rossmann-like Domain"/>
    <property type="match status" value="1"/>
</dbReference>
<dbReference type="Pfam" id="PF02774">
    <property type="entry name" value="Semialdhyde_dhC"/>
    <property type="match status" value="1"/>
</dbReference>
<sequence length="335" mass="34684">MAHRIAVAGATGQIGREIIKTLAEREFPASELCALASGRAVGGSLSYGERNLAVEAVERHDWAATDLLFLAPGTPAPVTLARKAAAAGCVVVDTTGMVDPDAPVVVPEVNPGALATNPRIVASPVAGAILMAMALHPLQALGGLVRVVATSLQPVSGAGKDAMDELFSQTRGVFVNDTATPEQFTKPIAFNLIPHVGAFGEGGLTDEEEAIAEDASRLLGGVAVAATCVRVPVFIGQALSIHAAFDRPVQEKEAREAIRDAPGLTLLDRRDDGGYVTPLETVGEDPVFVSRLRADSTVPNGIALWCAGDNLRKGGALNAVQIAEELLRRGALRGG</sequence>
<dbReference type="Gene3D" id="3.30.360.10">
    <property type="entry name" value="Dihydrodipicolinate Reductase, domain 2"/>
    <property type="match status" value="1"/>
</dbReference>
<evidence type="ECO:0000313" key="3">
    <source>
        <dbReference type="EMBL" id="SHI41086.1"/>
    </source>
</evidence>
<dbReference type="GO" id="GO:0046983">
    <property type="term" value="F:protein dimerization activity"/>
    <property type="evidence" value="ECO:0007669"/>
    <property type="project" value="InterPro"/>
</dbReference>
<proteinExistence type="inferred from homology"/>
<name>A0A1M6AX71_9PROT</name>
<evidence type="ECO:0000256" key="1">
    <source>
        <dbReference type="ARBA" id="ARBA00010584"/>
    </source>
</evidence>
<keyword evidence="4" id="KW-1185">Reference proteome</keyword>
<dbReference type="PIRSF" id="PIRSF000148">
    <property type="entry name" value="ASA_dh"/>
    <property type="match status" value="1"/>
</dbReference>
<protein>
    <submittedName>
        <fullName evidence="3">Aspartate-semialdehyde dehydrogenase</fullName>
    </submittedName>
</protein>
<dbReference type="Pfam" id="PF01118">
    <property type="entry name" value="Semialdhyde_dh"/>
    <property type="match status" value="1"/>
</dbReference>